<dbReference type="EMBL" id="UINC01229598">
    <property type="protein sequence ID" value="SVE61373.1"/>
    <property type="molecule type" value="Genomic_DNA"/>
</dbReference>
<protein>
    <recommendedName>
        <fullName evidence="1">Transglutaminase-like domain-containing protein</fullName>
    </recommendedName>
</protein>
<evidence type="ECO:0000259" key="1">
    <source>
        <dbReference type="SMART" id="SM00460"/>
    </source>
</evidence>
<organism evidence="2">
    <name type="scientific">marine metagenome</name>
    <dbReference type="NCBI Taxonomy" id="408172"/>
    <lineage>
        <taxon>unclassified sequences</taxon>
        <taxon>metagenomes</taxon>
        <taxon>ecological metagenomes</taxon>
    </lineage>
</organism>
<name>A0A383EY62_9ZZZZ</name>
<dbReference type="SUPFAM" id="SSF54001">
    <property type="entry name" value="Cysteine proteinases"/>
    <property type="match status" value="1"/>
</dbReference>
<evidence type="ECO:0000313" key="2">
    <source>
        <dbReference type="EMBL" id="SVE61373.1"/>
    </source>
</evidence>
<feature type="non-terminal residue" evidence="2">
    <location>
        <position position="1"/>
    </location>
</feature>
<dbReference type="PANTHER" id="PTHR33490">
    <property type="entry name" value="BLR5614 PROTEIN-RELATED"/>
    <property type="match status" value="1"/>
</dbReference>
<proteinExistence type="predicted"/>
<dbReference type="InterPro" id="IPR002931">
    <property type="entry name" value="Transglutaminase-like"/>
</dbReference>
<dbReference type="Gene3D" id="3.10.620.30">
    <property type="match status" value="1"/>
</dbReference>
<reference evidence="2" key="1">
    <citation type="submission" date="2018-05" db="EMBL/GenBank/DDBJ databases">
        <authorList>
            <person name="Lanie J.A."/>
            <person name="Ng W.-L."/>
            <person name="Kazmierczak K.M."/>
            <person name="Andrzejewski T.M."/>
            <person name="Davidsen T.M."/>
            <person name="Wayne K.J."/>
            <person name="Tettelin H."/>
            <person name="Glass J.I."/>
            <person name="Rusch D."/>
            <person name="Podicherti R."/>
            <person name="Tsui H.-C.T."/>
            <person name="Winkler M.E."/>
        </authorList>
    </citation>
    <scope>NUCLEOTIDE SEQUENCE</scope>
</reference>
<gene>
    <name evidence="2" type="ORF">METZ01_LOCUS514227</name>
</gene>
<dbReference type="AlphaFoldDB" id="A0A383EY62"/>
<dbReference type="SMART" id="SM00460">
    <property type="entry name" value="TGc"/>
    <property type="match status" value="1"/>
</dbReference>
<dbReference type="Pfam" id="PF01841">
    <property type="entry name" value="Transglut_core"/>
    <property type="match status" value="1"/>
</dbReference>
<sequence>VMVDANDPGVVTLARKAARGAKDPVHLAHHLRVFATGYIKAKTLGVGFATASEVVRTREGDCSEHAVLLAALGRASGLPSRVTAGLVYLPKYEDRKNVMGFHMWTQFYLRGKWVDFDAALAESECAPTRIALATASLRDVSLSDLGFAIAETIGCLDVRVLKVER</sequence>
<dbReference type="InterPro" id="IPR038765">
    <property type="entry name" value="Papain-like_cys_pep_sf"/>
</dbReference>
<accession>A0A383EY62</accession>
<feature type="domain" description="Transglutaminase-like" evidence="1">
    <location>
        <begin position="54"/>
        <end position="120"/>
    </location>
</feature>
<dbReference type="PANTHER" id="PTHR33490:SF3">
    <property type="entry name" value="CONSERVED INTEGRAL MEMBRANE PROTEIN"/>
    <property type="match status" value="1"/>
</dbReference>